<reference evidence="11 12" key="1">
    <citation type="journal article" date="2020" name="Sci. Rep.">
        <title>A novel cyanobacterial geosmin producer, revising GeoA distribution and dispersion patterns in Bacteria.</title>
        <authorList>
            <person name="Churro C."/>
            <person name="Semedo-Aguiar A.P."/>
            <person name="Silva A.D."/>
            <person name="Pereira-Leal J.B."/>
            <person name="Leite R.B."/>
        </authorList>
    </citation>
    <scope>NUCLEOTIDE SEQUENCE [LARGE SCALE GENOMIC DNA]</scope>
    <source>
        <strain evidence="11 12">IPMA8</strain>
    </source>
</reference>
<evidence type="ECO:0000256" key="3">
    <source>
        <dbReference type="ARBA" id="ARBA00022553"/>
    </source>
</evidence>
<feature type="domain" description="Response regulatory" evidence="10">
    <location>
        <begin position="447"/>
        <end position="567"/>
    </location>
</feature>
<dbReference type="CDD" id="cd17580">
    <property type="entry name" value="REC_2_DhkD-like"/>
    <property type="match status" value="1"/>
</dbReference>
<gene>
    <name evidence="11" type="primary">rpfC_4</name>
    <name evidence="11" type="ORF">E5S67_02270</name>
</gene>
<dbReference type="SUPFAM" id="SSF55874">
    <property type="entry name" value="ATPase domain of HSP90 chaperone/DNA topoisomerase II/histidine kinase"/>
    <property type="match status" value="1"/>
</dbReference>
<evidence type="ECO:0000256" key="8">
    <source>
        <dbReference type="SAM" id="Phobius"/>
    </source>
</evidence>
<evidence type="ECO:0000259" key="9">
    <source>
        <dbReference type="PROSITE" id="PS50109"/>
    </source>
</evidence>
<proteinExistence type="predicted"/>
<dbReference type="Gene3D" id="3.40.50.2300">
    <property type="match status" value="1"/>
</dbReference>
<evidence type="ECO:0000256" key="5">
    <source>
        <dbReference type="ARBA" id="ARBA00023012"/>
    </source>
</evidence>
<dbReference type="InterPro" id="IPR003594">
    <property type="entry name" value="HATPase_dom"/>
</dbReference>
<keyword evidence="8" id="KW-0472">Membrane</keyword>
<name>A0ABX2CVV1_9CYAN</name>
<evidence type="ECO:0000256" key="7">
    <source>
        <dbReference type="SAM" id="Coils"/>
    </source>
</evidence>
<dbReference type="PROSITE" id="PS50109">
    <property type="entry name" value="HIS_KIN"/>
    <property type="match status" value="1"/>
</dbReference>
<organism evidence="11 12">
    <name type="scientific">Microcoleus asticus IPMA8</name>
    <dbReference type="NCBI Taxonomy" id="2563858"/>
    <lineage>
        <taxon>Bacteria</taxon>
        <taxon>Bacillati</taxon>
        <taxon>Cyanobacteriota</taxon>
        <taxon>Cyanophyceae</taxon>
        <taxon>Oscillatoriophycideae</taxon>
        <taxon>Oscillatoriales</taxon>
        <taxon>Microcoleaceae</taxon>
        <taxon>Microcoleus</taxon>
        <taxon>Microcoleus asticus</taxon>
    </lineage>
</organism>
<dbReference type="GO" id="GO:0004673">
    <property type="term" value="F:protein histidine kinase activity"/>
    <property type="evidence" value="ECO:0007669"/>
    <property type="project" value="UniProtKB-EC"/>
</dbReference>
<dbReference type="PRINTS" id="PR00344">
    <property type="entry name" value="BCTRLSENSOR"/>
</dbReference>
<evidence type="ECO:0000259" key="10">
    <source>
        <dbReference type="PROSITE" id="PS50110"/>
    </source>
</evidence>
<dbReference type="EMBL" id="SRRZ01000034">
    <property type="protein sequence ID" value="NQE34544.1"/>
    <property type="molecule type" value="Genomic_DNA"/>
</dbReference>
<keyword evidence="12" id="KW-1185">Reference proteome</keyword>
<dbReference type="Pfam" id="PF00072">
    <property type="entry name" value="Response_reg"/>
    <property type="match status" value="1"/>
</dbReference>
<dbReference type="SUPFAM" id="SSF47384">
    <property type="entry name" value="Homodimeric domain of signal transducing histidine kinase"/>
    <property type="match status" value="1"/>
</dbReference>
<accession>A0ABX2CVV1</accession>
<evidence type="ECO:0000256" key="6">
    <source>
        <dbReference type="PROSITE-ProRule" id="PRU00169"/>
    </source>
</evidence>
<evidence type="ECO:0000256" key="4">
    <source>
        <dbReference type="ARBA" id="ARBA00022777"/>
    </source>
</evidence>
<dbReference type="Proteomes" id="UP000702425">
    <property type="component" value="Unassembled WGS sequence"/>
</dbReference>
<keyword evidence="8" id="KW-1133">Transmembrane helix</keyword>
<comment type="caution">
    <text evidence="11">The sequence shown here is derived from an EMBL/GenBank/DDBJ whole genome shotgun (WGS) entry which is preliminary data.</text>
</comment>
<dbReference type="Gene3D" id="1.10.287.130">
    <property type="match status" value="1"/>
</dbReference>
<feature type="transmembrane region" description="Helical" evidence="8">
    <location>
        <begin position="63"/>
        <end position="91"/>
    </location>
</feature>
<evidence type="ECO:0000256" key="2">
    <source>
        <dbReference type="ARBA" id="ARBA00012438"/>
    </source>
</evidence>
<dbReference type="EC" id="2.7.13.3" evidence="2"/>
<keyword evidence="3 6" id="KW-0597">Phosphoprotein</keyword>
<keyword evidence="8" id="KW-0812">Transmembrane</keyword>
<sequence length="573" mass="63351">MPDLFSTFFSTNFIPHGHCYLWKPELVWLHLTSDVLTVLGYYSVAVAIVYFRYERQDLPPKTVMLLVGLFFIFALCGTTHLMGVVTLWYPIYWVSGLIKAANGAWSFYTFTFLVIPLIPVAIDAPSPAQLALTNQELEESRRRIQAINVELEQRVQERTAELEASNRTKDELLMREQVIREDAEAANRAKDEFLSILSHELRTPLNAILGWSTMLLRQKNLSGDKVVRALETIERNAKSQAQLIEDILDVSRIITGKLRLQVRRVNLVSVIESAIDSVRLAAEAKSIRLQSVLDSESGPLLGDADRLQQVVWNLVSNAIKFTPKNGRVQIRLERVNSHVEITVSDTGPGISSDFLPFVFDRFRQHDSTTTRSYGGLGLGLAIVRQLVELHGGTVTVVSPGIGQGTSFTVKLPVMIIHPPASGDPERLNSIVEENARVEASPTLEGLQILVVDDEADALELLSTILQKYGADVIAVASVKEALTVIETATRSPDVLVSDIGMPDEDGYSLIRKLRQLEAQRGGRLPAIALTAYARNDDRRQALLAGFQMHLTKPVDAADLVAVVASLTGLTGRC</sequence>
<dbReference type="InterPro" id="IPR001789">
    <property type="entry name" value="Sig_transdc_resp-reg_receiver"/>
</dbReference>
<evidence type="ECO:0000256" key="1">
    <source>
        <dbReference type="ARBA" id="ARBA00000085"/>
    </source>
</evidence>
<dbReference type="SMART" id="SM00387">
    <property type="entry name" value="HATPase_c"/>
    <property type="match status" value="1"/>
</dbReference>
<dbReference type="InterPro" id="IPR011006">
    <property type="entry name" value="CheY-like_superfamily"/>
</dbReference>
<dbReference type="Pfam" id="PF25487">
    <property type="entry name" value="ETR1_N"/>
    <property type="match status" value="1"/>
</dbReference>
<feature type="coiled-coil region" evidence="7">
    <location>
        <begin position="130"/>
        <end position="168"/>
    </location>
</feature>
<dbReference type="Pfam" id="PF02518">
    <property type="entry name" value="HATPase_c"/>
    <property type="match status" value="1"/>
</dbReference>
<dbReference type="InterPro" id="IPR036890">
    <property type="entry name" value="HATPase_C_sf"/>
</dbReference>
<keyword evidence="11" id="KW-0808">Transferase</keyword>
<dbReference type="PANTHER" id="PTHR43547:SF2">
    <property type="entry name" value="HYBRID SIGNAL TRANSDUCTION HISTIDINE KINASE C"/>
    <property type="match status" value="1"/>
</dbReference>
<dbReference type="InterPro" id="IPR004358">
    <property type="entry name" value="Sig_transdc_His_kin-like_C"/>
</dbReference>
<feature type="domain" description="Histidine kinase" evidence="9">
    <location>
        <begin position="196"/>
        <end position="415"/>
    </location>
</feature>
<dbReference type="InterPro" id="IPR036097">
    <property type="entry name" value="HisK_dim/P_sf"/>
</dbReference>
<comment type="catalytic activity">
    <reaction evidence="1">
        <text>ATP + protein L-histidine = ADP + protein N-phospho-L-histidine.</text>
        <dbReference type="EC" id="2.7.13.3"/>
    </reaction>
</comment>
<dbReference type="SMART" id="SM00448">
    <property type="entry name" value="REC"/>
    <property type="match status" value="1"/>
</dbReference>
<keyword evidence="4" id="KW-0418">Kinase</keyword>
<keyword evidence="7" id="KW-0175">Coiled coil</keyword>
<dbReference type="InterPro" id="IPR003661">
    <property type="entry name" value="HisK_dim/P_dom"/>
</dbReference>
<dbReference type="SUPFAM" id="SSF52172">
    <property type="entry name" value="CheY-like"/>
    <property type="match status" value="1"/>
</dbReference>
<protein>
    <recommendedName>
        <fullName evidence="2">histidine kinase</fullName>
        <ecNumber evidence="2">2.7.13.3</ecNumber>
    </recommendedName>
</protein>
<evidence type="ECO:0000313" key="12">
    <source>
        <dbReference type="Proteomes" id="UP000702425"/>
    </source>
</evidence>
<dbReference type="InterPro" id="IPR058544">
    <property type="entry name" value="ETR1_N"/>
</dbReference>
<dbReference type="RefSeq" id="WP_172187186.1">
    <property type="nucleotide sequence ID" value="NZ_CAWPPK010000246.1"/>
</dbReference>
<dbReference type="Gene3D" id="3.30.565.10">
    <property type="entry name" value="Histidine kinase-like ATPase, C-terminal domain"/>
    <property type="match status" value="1"/>
</dbReference>
<feature type="transmembrane region" description="Helical" evidence="8">
    <location>
        <begin position="27"/>
        <end position="51"/>
    </location>
</feature>
<dbReference type="SMART" id="SM00388">
    <property type="entry name" value="HisKA"/>
    <property type="match status" value="1"/>
</dbReference>
<dbReference type="CDD" id="cd16922">
    <property type="entry name" value="HATPase_EvgS-ArcB-TorS-like"/>
    <property type="match status" value="1"/>
</dbReference>
<dbReference type="PROSITE" id="PS50110">
    <property type="entry name" value="RESPONSE_REGULATORY"/>
    <property type="match status" value="1"/>
</dbReference>
<dbReference type="Pfam" id="PF00512">
    <property type="entry name" value="HisKA"/>
    <property type="match status" value="1"/>
</dbReference>
<dbReference type="CDD" id="cd00082">
    <property type="entry name" value="HisKA"/>
    <property type="match status" value="1"/>
</dbReference>
<keyword evidence="5" id="KW-0902">Two-component regulatory system</keyword>
<dbReference type="PANTHER" id="PTHR43547">
    <property type="entry name" value="TWO-COMPONENT HISTIDINE KINASE"/>
    <property type="match status" value="1"/>
</dbReference>
<evidence type="ECO:0000313" key="11">
    <source>
        <dbReference type="EMBL" id="NQE34544.1"/>
    </source>
</evidence>
<feature type="modified residue" description="4-aspartylphosphate" evidence="6">
    <location>
        <position position="498"/>
    </location>
</feature>
<dbReference type="InterPro" id="IPR005467">
    <property type="entry name" value="His_kinase_dom"/>
</dbReference>